<feature type="signal peptide" evidence="1">
    <location>
        <begin position="1"/>
        <end position="17"/>
    </location>
</feature>
<evidence type="ECO:0000313" key="2">
    <source>
        <dbReference type="EMBL" id="VWP01594.1"/>
    </source>
</evidence>
<dbReference type="EMBL" id="LR729501">
    <property type="protein sequence ID" value="VWP01594.1"/>
    <property type="molecule type" value="Genomic_DNA"/>
</dbReference>
<accession>A0A5K1K5N7</accession>
<sequence>MYARALTLFLLAASTLGMYPSIPAHGKPKAKALTNRAVAASPIDSKQANVIAANHNAACSGPQGCQGANSTEAIDAASTSGASCTLTVSSGAVVAAVVFANFL</sequence>
<name>A0A5K1K5N7_9APHY</name>
<organism evidence="2">
    <name type="scientific">Ganoderma boninense</name>
    <dbReference type="NCBI Taxonomy" id="34458"/>
    <lineage>
        <taxon>Eukaryota</taxon>
        <taxon>Fungi</taxon>
        <taxon>Dikarya</taxon>
        <taxon>Basidiomycota</taxon>
        <taxon>Agaricomycotina</taxon>
        <taxon>Agaricomycetes</taxon>
        <taxon>Polyporales</taxon>
        <taxon>Polyporaceae</taxon>
        <taxon>Ganoderma</taxon>
    </lineage>
</organism>
<keyword evidence="1" id="KW-0732">Signal</keyword>
<evidence type="ECO:0000256" key="1">
    <source>
        <dbReference type="SAM" id="SignalP"/>
    </source>
</evidence>
<feature type="chain" id="PRO_5023811998" evidence="1">
    <location>
        <begin position="18"/>
        <end position="103"/>
    </location>
</feature>
<reference evidence="2" key="1">
    <citation type="submission" date="2019-10" db="EMBL/GenBank/DDBJ databases">
        <authorList>
            <person name="Nor Muhammad N."/>
        </authorList>
    </citation>
    <scope>NUCLEOTIDE SEQUENCE</scope>
</reference>
<proteinExistence type="predicted"/>
<protein>
    <submittedName>
        <fullName evidence="2">N/A</fullName>
    </submittedName>
</protein>
<dbReference type="AlphaFoldDB" id="A0A5K1K5N7"/>
<gene>
    <name evidence="2" type="primary">I1R980</name>
</gene>